<organism evidence="2 3">
    <name type="scientific">Septoria linicola</name>
    <dbReference type="NCBI Taxonomy" id="215465"/>
    <lineage>
        <taxon>Eukaryota</taxon>
        <taxon>Fungi</taxon>
        <taxon>Dikarya</taxon>
        <taxon>Ascomycota</taxon>
        <taxon>Pezizomycotina</taxon>
        <taxon>Dothideomycetes</taxon>
        <taxon>Dothideomycetidae</taxon>
        <taxon>Mycosphaerellales</taxon>
        <taxon>Mycosphaerellaceae</taxon>
        <taxon>Septoria</taxon>
    </lineage>
</organism>
<evidence type="ECO:0000256" key="1">
    <source>
        <dbReference type="SAM" id="Phobius"/>
    </source>
</evidence>
<evidence type="ECO:0000313" key="2">
    <source>
        <dbReference type="EMBL" id="USW48854.1"/>
    </source>
</evidence>
<proteinExistence type="predicted"/>
<dbReference type="Proteomes" id="UP001056384">
    <property type="component" value="Chromosome 2"/>
</dbReference>
<feature type="transmembrane region" description="Helical" evidence="1">
    <location>
        <begin position="6"/>
        <end position="25"/>
    </location>
</feature>
<gene>
    <name evidence="2" type="ORF">Slin15195_G021730</name>
</gene>
<evidence type="ECO:0000313" key="3">
    <source>
        <dbReference type="Proteomes" id="UP001056384"/>
    </source>
</evidence>
<accession>A0A9Q9EGE9</accession>
<keyword evidence="1" id="KW-1133">Transmembrane helix</keyword>
<keyword evidence="1" id="KW-0472">Membrane</keyword>
<dbReference type="EMBL" id="CP099419">
    <property type="protein sequence ID" value="USW48854.1"/>
    <property type="molecule type" value="Genomic_DNA"/>
</dbReference>
<reference evidence="2" key="1">
    <citation type="submission" date="2022-06" db="EMBL/GenBank/DDBJ databases">
        <title>Complete genome sequences of two strains of the flax pathogen Septoria linicola.</title>
        <authorList>
            <person name="Lapalu N."/>
            <person name="Simon A."/>
            <person name="Demenou B."/>
            <person name="Paumier D."/>
            <person name="Guillot M.-P."/>
            <person name="Gout L."/>
            <person name="Valade R."/>
        </authorList>
    </citation>
    <scope>NUCLEOTIDE SEQUENCE</scope>
    <source>
        <strain evidence="2">SE15195</strain>
    </source>
</reference>
<keyword evidence="3" id="KW-1185">Reference proteome</keyword>
<name>A0A9Q9EGE9_9PEZI</name>
<sequence length="86" mass="9931">MNNVALIILCLIILLVVLGTCWYLWHRCNDRPARPPPPVIELQPINPPVRARNFSPVQPQPIEDQRLQDPVDEYRARVQAEQSDSH</sequence>
<protein>
    <submittedName>
        <fullName evidence="2">Uncharacterized protein</fullName>
    </submittedName>
</protein>
<keyword evidence="1" id="KW-0812">Transmembrane</keyword>
<dbReference type="AlphaFoldDB" id="A0A9Q9EGE9"/>